<organism evidence="1">
    <name type="scientific">uncultured Desulfobacterium sp</name>
    <dbReference type="NCBI Taxonomy" id="201089"/>
    <lineage>
        <taxon>Bacteria</taxon>
        <taxon>Pseudomonadati</taxon>
        <taxon>Thermodesulfobacteriota</taxon>
        <taxon>Desulfobacteria</taxon>
        <taxon>Desulfobacterales</taxon>
        <taxon>Desulfobacteriaceae</taxon>
        <taxon>Desulfobacterium</taxon>
        <taxon>environmental samples</taxon>
    </lineage>
</organism>
<evidence type="ECO:0000313" key="1">
    <source>
        <dbReference type="EMBL" id="SPD74177.1"/>
    </source>
</evidence>
<gene>
    <name evidence="1" type="ORF">PITCH_A210002</name>
</gene>
<proteinExistence type="predicted"/>
<dbReference type="AlphaFoldDB" id="A0A445MXG8"/>
<reference evidence="1" key="1">
    <citation type="submission" date="2018-01" db="EMBL/GenBank/DDBJ databases">
        <authorList>
            <person name="Regsiter A."/>
            <person name="William W."/>
        </authorList>
    </citation>
    <scope>NUCLEOTIDE SEQUENCE</scope>
    <source>
        <strain evidence="1">TRIP AH-1</strain>
    </source>
</reference>
<accession>A0A445MXG8</accession>
<name>A0A445MXG8_9BACT</name>
<protein>
    <submittedName>
        <fullName evidence="1">Uncharacterized protein</fullName>
    </submittedName>
</protein>
<dbReference type="EMBL" id="OJIN01000124">
    <property type="protein sequence ID" value="SPD74177.1"/>
    <property type="molecule type" value="Genomic_DNA"/>
</dbReference>
<sequence>MHTSDYLKSEQMDTKKITKEEFEILEDLIREHGSQVIHDIIREISQKIMYEHEL</sequence>